<dbReference type="PANTHER" id="PTHR22642:SF2">
    <property type="entry name" value="PROTEIN LONG AFTER FAR-RED 3"/>
    <property type="match status" value="1"/>
</dbReference>
<dbReference type="InterPro" id="IPR011059">
    <property type="entry name" value="Metal-dep_hydrolase_composite"/>
</dbReference>
<name>A0A9D1A838_9FIRM</name>
<dbReference type="InterPro" id="IPR032466">
    <property type="entry name" value="Metal_Hydrolase"/>
</dbReference>
<feature type="domain" description="Amidohydrolase 3" evidence="1">
    <location>
        <begin position="59"/>
        <end position="544"/>
    </location>
</feature>
<evidence type="ECO:0000259" key="1">
    <source>
        <dbReference type="Pfam" id="PF07969"/>
    </source>
</evidence>
<protein>
    <submittedName>
        <fullName evidence="2">Amidohydrolase</fullName>
    </submittedName>
</protein>
<dbReference type="Gene3D" id="2.30.40.10">
    <property type="entry name" value="Urease, subunit C, domain 1"/>
    <property type="match status" value="1"/>
</dbReference>
<dbReference type="PANTHER" id="PTHR22642">
    <property type="entry name" value="IMIDAZOLONEPROPIONASE"/>
    <property type="match status" value="1"/>
</dbReference>
<dbReference type="InterPro" id="IPR033932">
    <property type="entry name" value="YtcJ-like"/>
</dbReference>
<dbReference type="SUPFAM" id="SSF51338">
    <property type="entry name" value="Composite domain of metallo-dependent hydrolases"/>
    <property type="match status" value="1"/>
</dbReference>
<evidence type="ECO:0000313" key="3">
    <source>
        <dbReference type="Proteomes" id="UP000824250"/>
    </source>
</evidence>
<dbReference type="GO" id="GO:0016810">
    <property type="term" value="F:hydrolase activity, acting on carbon-nitrogen (but not peptide) bonds"/>
    <property type="evidence" value="ECO:0007669"/>
    <property type="project" value="InterPro"/>
</dbReference>
<comment type="caution">
    <text evidence="2">The sequence shown here is derived from an EMBL/GenBank/DDBJ whole genome shotgun (WGS) entry which is preliminary data.</text>
</comment>
<gene>
    <name evidence="2" type="ORF">IAB28_11465</name>
</gene>
<reference evidence="2" key="1">
    <citation type="submission" date="2020-10" db="EMBL/GenBank/DDBJ databases">
        <authorList>
            <person name="Gilroy R."/>
        </authorList>
    </citation>
    <scope>NUCLEOTIDE SEQUENCE</scope>
    <source>
        <strain evidence="2">CHK180-2868</strain>
    </source>
</reference>
<dbReference type="InterPro" id="IPR013108">
    <property type="entry name" value="Amidohydro_3"/>
</dbReference>
<proteinExistence type="predicted"/>
<dbReference type="CDD" id="cd01300">
    <property type="entry name" value="YtcJ_like"/>
    <property type="match status" value="1"/>
</dbReference>
<accession>A0A9D1A838</accession>
<dbReference type="AlphaFoldDB" id="A0A9D1A838"/>
<sequence length="547" mass="60488">MSHLSAEHPVYAQKIWKNGRIYTENEKQPLVSALASCGQNLIFAGSDEGAMKLAGPDTEIMDLQNKTVVPGFIEGHIHLQSYGESLQMLAIRDRSKEDILQSVKEKAACTESGKWIVGGMGWNNEVWDDPSYPSREELDAVSPDHPVMLPRMDGHMIWVNSKAFELCGIDEQTPNPEGGEFFRTASGRLQGCVANHAADMIKRHIPAPNQEERIQSLLTAQKALLSYGVTSLNDMSTSWENVCDLKKMYESGQYFLRFSGALRDALGKNADPRLHEYFLQCPEIDLYDRHYTVRAIKILGDGSVGAQSACLKEEYSDRPGHFGMKMQTDEELYQMVREAAEHHMQVIIHAIGDATIDQVLSVYKRVIDELHLTDHRFHIEHFQTVTGDSRERAKSLGVIAGMQPTHAPNSASMALRRLGKERAAGAYAAGLVLKTLGMIAGGSDAPVAPPNPLDGIHSAVTRTNGKLEPKGGFFPENALTREEALKAYTIWGAYAQFTEKEKGSLEPGKLADFVILDQDLMAVPADEILNLQVLATVIGGRTVYRKQ</sequence>
<dbReference type="Gene3D" id="3.10.310.70">
    <property type="match status" value="1"/>
</dbReference>
<dbReference type="SUPFAM" id="SSF51556">
    <property type="entry name" value="Metallo-dependent hydrolases"/>
    <property type="match status" value="1"/>
</dbReference>
<dbReference type="Gene3D" id="3.20.20.140">
    <property type="entry name" value="Metal-dependent hydrolases"/>
    <property type="match status" value="1"/>
</dbReference>
<dbReference type="Pfam" id="PF07969">
    <property type="entry name" value="Amidohydro_3"/>
    <property type="match status" value="1"/>
</dbReference>
<evidence type="ECO:0000313" key="2">
    <source>
        <dbReference type="EMBL" id="HIR06563.1"/>
    </source>
</evidence>
<dbReference type="Proteomes" id="UP000824250">
    <property type="component" value="Unassembled WGS sequence"/>
</dbReference>
<organism evidence="2 3">
    <name type="scientific">Candidatus Copromonas faecavium</name>
    <name type="common">nom. illeg.</name>
    <dbReference type="NCBI Taxonomy" id="2840740"/>
    <lineage>
        <taxon>Bacteria</taxon>
        <taxon>Bacillati</taxon>
        <taxon>Bacillota</taxon>
        <taxon>Clostridia</taxon>
        <taxon>Lachnospirales</taxon>
        <taxon>Lachnospiraceae</taxon>
        <taxon>Candidatus Copromonas (nom. illeg.)</taxon>
    </lineage>
</organism>
<reference evidence="2" key="2">
    <citation type="journal article" date="2021" name="PeerJ">
        <title>Extensive microbial diversity within the chicken gut microbiome revealed by metagenomics and culture.</title>
        <authorList>
            <person name="Gilroy R."/>
            <person name="Ravi A."/>
            <person name="Getino M."/>
            <person name="Pursley I."/>
            <person name="Horton D.L."/>
            <person name="Alikhan N.F."/>
            <person name="Baker D."/>
            <person name="Gharbi K."/>
            <person name="Hall N."/>
            <person name="Watson M."/>
            <person name="Adriaenssens E.M."/>
            <person name="Foster-Nyarko E."/>
            <person name="Jarju S."/>
            <person name="Secka A."/>
            <person name="Antonio M."/>
            <person name="Oren A."/>
            <person name="Chaudhuri R.R."/>
            <person name="La Ragione R."/>
            <person name="Hildebrand F."/>
            <person name="Pallen M.J."/>
        </authorList>
    </citation>
    <scope>NUCLEOTIDE SEQUENCE</scope>
    <source>
        <strain evidence="2">CHK180-2868</strain>
    </source>
</reference>
<dbReference type="EMBL" id="DVGC01000064">
    <property type="protein sequence ID" value="HIR06563.1"/>
    <property type="molecule type" value="Genomic_DNA"/>
</dbReference>